<reference evidence="3 4" key="1">
    <citation type="submission" date="2022-12" db="EMBL/GenBank/DDBJ databases">
        <title>Chromosome-level genome of Tegillarca granosa.</title>
        <authorList>
            <person name="Kim J."/>
        </authorList>
    </citation>
    <scope>NUCLEOTIDE SEQUENCE [LARGE SCALE GENOMIC DNA]</scope>
    <source>
        <strain evidence="3">Teg-2019</strain>
        <tissue evidence="3">Adductor muscle</tissue>
    </source>
</reference>
<evidence type="ECO:0000313" key="4">
    <source>
        <dbReference type="Proteomes" id="UP001217089"/>
    </source>
</evidence>
<accession>A0ABQ9EDI5</accession>
<dbReference type="SUPFAM" id="SSF49309">
    <property type="entry name" value="Transglutaminase, two C-terminal domains"/>
    <property type="match status" value="1"/>
</dbReference>
<dbReference type="PANTHER" id="PTHR11590:SF40">
    <property type="entry name" value="HEMOCYTE PROTEIN-GLUTAMINE GAMMA-GLUTAMYLTRANSFERASE-LIKE PROTEIN"/>
    <property type="match status" value="1"/>
</dbReference>
<dbReference type="Proteomes" id="UP001217089">
    <property type="component" value="Unassembled WGS sequence"/>
</dbReference>
<dbReference type="InterPro" id="IPR001102">
    <property type="entry name" value="Transglutaminase_N"/>
</dbReference>
<organism evidence="3 4">
    <name type="scientific">Tegillarca granosa</name>
    <name type="common">Malaysian cockle</name>
    <name type="synonym">Anadara granosa</name>
    <dbReference type="NCBI Taxonomy" id="220873"/>
    <lineage>
        <taxon>Eukaryota</taxon>
        <taxon>Metazoa</taxon>
        <taxon>Spiralia</taxon>
        <taxon>Lophotrochozoa</taxon>
        <taxon>Mollusca</taxon>
        <taxon>Bivalvia</taxon>
        <taxon>Autobranchia</taxon>
        <taxon>Pteriomorphia</taxon>
        <taxon>Arcoida</taxon>
        <taxon>Arcoidea</taxon>
        <taxon>Arcidae</taxon>
        <taxon>Tegillarca</taxon>
    </lineage>
</organism>
<dbReference type="InterPro" id="IPR038765">
    <property type="entry name" value="Papain-like_cys_pep_sf"/>
</dbReference>
<comment type="similarity">
    <text evidence="1">Belongs to the transglutaminase superfamily. Transglutaminase family.</text>
</comment>
<feature type="domain" description="Transglutaminase N-terminal" evidence="2">
    <location>
        <begin position="33"/>
        <end position="145"/>
    </location>
</feature>
<dbReference type="EMBL" id="JARBDR010000917">
    <property type="protein sequence ID" value="KAJ8303411.1"/>
    <property type="molecule type" value="Genomic_DNA"/>
</dbReference>
<keyword evidence="4" id="KW-1185">Reference proteome</keyword>
<sequence>MSNFKADRTRGGFNVREVGKHDESDPNSLKVVNVNLNVSRNSKPHHTDKFYEDEEFKGCVLRRGQPFDIDITFNKPYNQKEDELKLIFEYVFAMRRVRVTLILSDEDVPGEWGAKLLSNRDITIVVRVYTPATLYIGEWKFMIDVLKKVDNIKVGYRFRHEQKMFIIFNPWCKDDLVYLPKENDVSKPNEELLVEYVLNDTGKVFKSAGIDNKVYPPKPIPNGKTWNFAQFDHPVLECVVEVLYKHYLALTDRADPVKISRKLSSLCVEHWGFQQRVVGKLIMTQKPQHMKKNIFDDQQDVTHDYKYKEAIAFEMAVTFNEYREKLTDQCCTKETCAFRIMETDQVYSGDLEVALEKPALTISAPDKAKVGIEFPIELSFVNPLPEKLTGCFVKVEGLKDIVQVEQGLDRDENGRYS</sequence>
<dbReference type="Pfam" id="PF00868">
    <property type="entry name" value="Transglut_N"/>
    <property type="match status" value="1"/>
</dbReference>
<protein>
    <recommendedName>
        <fullName evidence="2">Transglutaminase N-terminal domain-containing protein</fullName>
    </recommendedName>
</protein>
<dbReference type="PANTHER" id="PTHR11590">
    <property type="entry name" value="PROTEIN-GLUTAMINE GAMMA-GLUTAMYLTRANSFERASE"/>
    <property type="match status" value="1"/>
</dbReference>
<evidence type="ECO:0000256" key="1">
    <source>
        <dbReference type="ARBA" id="ARBA00005968"/>
    </source>
</evidence>
<dbReference type="InterPro" id="IPR014756">
    <property type="entry name" value="Ig_E-set"/>
</dbReference>
<name>A0ABQ9EDI5_TEGGR</name>
<comment type="caution">
    <text evidence="3">The sequence shown here is derived from an EMBL/GenBank/DDBJ whole genome shotgun (WGS) entry which is preliminary data.</text>
</comment>
<proteinExistence type="inferred from homology"/>
<dbReference type="Gene3D" id="3.90.260.10">
    <property type="entry name" value="Transglutaminase-like"/>
    <property type="match status" value="1"/>
</dbReference>
<dbReference type="InterPro" id="IPR013783">
    <property type="entry name" value="Ig-like_fold"/>
</dbReference>
<gene>
    <name evidence="3" type="ORF">KUTeg_019807</name>
</gene>
<dbReference type="SUPFAM" id="SSF81296">
    <property type="entry name" value="E set domains"/>
    <property type="match status" value="1"/>
</dbReference>
<dbReference type="InterPro" id="IPR050779">
    <property type="entry name" value="Transglutaminase"/>
</dbReference>
<dbReference type="Gene3D" id="2.60.40.10">
    <property type="entry name" value="Immunoglobulins"/>
    <property type="match status" value="3"/>
</dbReference>
<evidence type="ECO:0000313" key="3">
    <source>
        <dbReference type="EMBL" id="KAJ8303411.1"/>
    </source>
</evidence>
<dbReference type="InterPro" id="IPR036238">
    <property type="entry name" value="Transglutaminase_C_sf"/>
</dbReference>
<evidence type="ECO:0000259" key="2">
    <source>
        <dbReference type="Pfam" id="PF00868"/>
    </source>
</evidence>
<dbReference type="SUPFAM" id="SSF54001">
    <property type="entry name" value="Cysteine proteinases"/>
    <property type="match status" value="1"/>
</dbReference>
<dbReference type="InterPro" id="IPR036985">
    <property type="entry name" value="Transglutaminase-like_sf"/>
</dbReference>